<reference evidence="2 3" key="1">
    <citation type="submission" date="2019-11" db="EMBL/GenBank/DDBJ databases">
        <title>Whole genome sequence of Oryza granulata.</title>
        <authorList>
            <person name="Li W."/>
        </authorList>
    </citation>
    <scope>NUCLEOTIDE SEQUENCE [LARGE SCALE GENOMIC DNA]</scope>
    <source>
        <strain evidence="3">cv. Menghai</strain>
        <tissue evidence="2">Leaf</tissue>
    </source>
</reference>
<dbReference type="PANTHER" id="PTHR33086:SF44">
    <property type="entry name" value="OS03G0683600 PROTEIN"/>
    <property type="match status" value="1"/>
</dbReference>
<comment type="caution">
    <text evidence="2">The sequence shown here is derived from an EMBL/GenBank/DDBJ whole genome shotgun (WGS) entry which is preliminary data.</text>
</comment>
<dbReference type="OrthoDB" id="650468at2759"/>
<organism evidence="2 3">
    <name type="scientific">Oryza meyeriana var. granulata</name>
    <dbReference type="NCBI Taxonomy" id="110450"/>
    <lineage>
        <taxon>Eukaryota</taxon>
        <taxon>Viridiplantae</taxon>
        <taxon>Streptophyta</taxon>
        <taxon>Embryophyta</taxon>
        <taxon>Tracheophyta</taxon>
        <taxon>Spermatophyta</taxon>
        <taxon>Magnoliopsida</taxon>
        <taxon>Liliopsida</taxon>
        <taxon>Poales</taxon>
        <taxon>Poaceae</taxon>
        <taxon>BOP clade</taxon>
        <taxon>Oryzoideae</taxon>
        <taxon>Oryzeae</taxon>
        <taxon>Oryzinae</taxon>
        <taxon>Oryza</taxon>
        <taxon>Oryza meyeriana</taxon>
    </lineage>
</organism>
<sequence>MAPPPSSPSWVILDREARACGGGLVLPEGADVSLELAAPPGVTVLTVSPRVLPTDDNAGPWVQALDPSAGLVLLGFLLRRGYLVFDIAAATASHVPYPKGHILTEDLGVIAAPGGGGNYMVVEFRPRVGDDDGILHCFSSETGRWEEKDVDNPLPSWKWNFDDVVSHDGKLWWVDNAAGLVFCDPFAVEPDMVYVPLDPTPEDDEDYLNDRQRVEMSPASNGAAPELSVRTLVDPETAEWTLEYAVSFADIWVSDSYKATELPEKAPRLMGAFVHPKNPDVVYFFLEEHLLGVDLRARKVVEKARVSCCWVLPWDLPPALSAGLSREGAANGANAVPFASPASPPSDDPNGA</sequence>
<dbReference type="InterPro" id="IPR011676">
    <property type="entry name" value="DUF1618"/>
</dbReference>
<evidence type="ECO:0000259" key="1">
    <source>
        <dbReference type="Pfam" id="PF07762"/>
    </source>
</evidence>
<evidence type="ECO:0000313" key="2">
    <source>
        <dbReference type="EMBL" id="KAF0917605.1"/>
    </source>
</evidence>
<dbReference type="PANTHER" id="PTHR33086">
    <property type="entry name" value="OS05G0468200 PROTEIN-RELATED"/>
    <property type="match status" value="1"/>
</dbReference>
<feature type="domain" description="DUF1618" evidence="1">
    <location>
        <begin position="214"/>
        <end position="283"/>
    </location>
</feature>
<dbReference type="Pfam" id="PF07762">
    <property type="entry name" value="DUF1618"/>
    <property type="match status" value="1"/>
</dbReference>
<dbReference type="AlphaFoldDB" id="A0A6G1DXL0"/>
<dbReference type="Proteomes" id="UP000479710">
    <property type="component" value="Unassembled WGS sequence"/>
</dbReference>
<accession>A0A6G1DXL0</accession>
<protein>
    <recommendedName>
        <fullName evidence="1">DUF1618 domain-containing protein</fullName>
    </recommendedName>
</protein>
<proteinExistence type="predicted"/>
<gene>
    <name evidence="2" type="ORF">E2562_020976</name>
</gene>
<dbReference type="EMBL" id="SPHZ02000005">
    <property type="protein sequence ID" value="KAF0917605.1"/>
    <property type="molecule type" value="Genomic_DNA"/>
</dbReference>
<keyword evidence="3" id="KW-1185">Reference proteome</keyword>
<name>A0A6G1DXL0_9ORYZ</name>
<evidence type="ECO:0000313" key="3">
    <source>
        <dbReference type="Proteomes" id="UP000479710"/>
    </source>
</evidence>